<gene>
    <name evidence="3" type="ORF">V1264_007319</name>
</gene>
<evidence type="ECO:0000313" key="3">
    <source>
        <dbReference type="EMBL" id="KAK7093597.1"/>
    </source>
</evidence>
<dbReference type="Pfam" id="PF01823">
    <property type="entry name" value="MACPF"/>
    <property type="match status" value="1"/>
</dbReference>
<feature type="chain" id="PRO_5043028655" description="MACPF domain-containing protein" evidence="1">
    <location>
        <begin position="25"/>
        <end position="268"/>
    </location>
</feature>
<feature type="signal peptide" evidence="1">
    <location>
        <begin position="1"/>
        <end position="24"/>
    </location>
</feature>
<keyword evidence="1" id="KW-0732">Signal</keyword>
<dbReference type="EMBL" id="JBAMIC010000019">
    <property type="protein sequence ID" value="KAK7093597.1"/>
    <property type="molecule type" value="Genomic_DNA"/>
</dbReference>
<organism evidence="3 4">
    <name type="scientific">Littorina saxatilis</name>
    <dbReference type="NCBI Taxonomy" id="31220"/>
    <lineage>
        <taxon>Eukaryota</taxon>
        <taxon>Metazoa</taxon>
        <taxon>Spiralia</taxon>
        <taxon>Lophotrochozoa</taxon>
        <taxon>Mollusca</taxon>
        <taxon>Gastropoda</taxon>
        <taxon>Caenogastropoda</taxon>
        <taxon>Littorinimorpha</taxon>
        <taxon>Littorinoidea</taxon>
        <taxon>Littorinidae</taxon>
        <taxon>Littorina</taxon>
    </lineage>
</organism>
<keyword evidence="4" id="KW-1185">Reference proteome</keyword>
<evidence type="ECO:0000256" key="1">
    <source>
        <dbReference type="SAM" id="SignalP"/>
    </source>
</evidence>
<dbReference type="PROSITE" id="PS51412">
    <property type="entry name" value="MACPF_2"/>
    <property type="match status" value="1"/>
</dbReference>
<accession>A0AAN9AUZ8</accession>
<protein>
    <recommendedName>
        <fullName evidence="2">MACPF domain-containing protein</fullName>
    </recommendedName>
</protein>
<evidence type="ECO:0000313" key="4">
    <source>
        <dbReference type="Proteomes" id="UP001374579"/>
    </source>
</evidence>
<name>A0AAN9AUZ8_9CAEN</name>
<dbReference type="InterPro" id="IPR020864">
    <property type="entry name" value="MACPF"/>
</dbReference>
<sequence>MKENFHHVCILIAVFGIMVHEARGCTNVVPGLDRMTRGIDITTFDLYDKDNRGLRQAIVEFNCDRGKNKTIDGTLYAIPDEVNSVTTVPGAISNAVTRVVRTYNESRDVLAQNFQIGGTVKKFGFSLSQSLRQTQEAIYKESRYVSTVSAFESAREAQLQTVYDLEISPNAKKYMENYLVADRNPKNEDFSRFIRDYGTHYFQAANFGGILLVELQTKTSYYREHGEEALKVQAEAQYLNVVKTSTGVEIGKDVVDEEFTKLTTTSTR</sequence>
<feature type="domain" description="MACPF" evidence="2">
    <location>
        <begin position="17"/>
        <end position="268"/>
    </location>
</feature>
<dbReference type="Proteomes" id="UP001374579">
    <property type="component" value="Unassembled WGS sequence"/>
</dbReference>
<proteinExistence type="predicted"/>
<comment type="caution">
    <text evidence="3">The sequence shown here is derived from an EMBL/GenBank/DDBJ whole genome shotgun (WGS) entry which is preliminary data.</text>
</comment>
<dbReference type="AlphaFoldDB" id="A0AAN9AUZ8"/>
<reference evidence="3 4" key="1">
    <citation type="submission" date="2024-02" db="EMBL/GenBank/DDBJ databases">
        <title>Chromosome-scale genome assembly of the rough periwinkle Littorina saxatilis.</title>
        <authorList>
            <person name="De Jode A."/>
            <person name="Faria R."/>
            <person name="Formenti G."/>
            <person name="Sims Y."/>
            <person name="Smith T.P."/>
            <person name="Tracey A."/>
            <person name="Wood J.M.D."/>
            <person name="Zagrodzka Z.B."/>
            <person name="Johannesson K."/>
            <person name="Butlin R.K."/>
            <person name="Leder E.H."/>
        </authorList>
    </citation>
    <scope>NUCLEOTIDE SEQUENCE [LARGE SCALE GENOMIC DNA]</scope>
    <source>
        <strain evidence="3">Snail1</strain>
        <tissue evidence="3">Muscle</tissue>
    </source>
</reference>
<evidence type="ECO:0000259" key="2">
    <source>
        <dbReference type="PROSITE" id="PS51412"/>
    </source>
</evidence>